<name>A0A0W8FVZ0_9ZZZZ</name>
<feature type="domain" description="L,D-TPase catalytic" evidence="1">
    <location>
        <begin position="58"/>
        <end position="234"/>
    </location>
</feature>
<gene>
    <name evidence="2" type="ORF">ASZ90_005796</name>
</gene>
<sequence length="238" mass="26641">MKIKSLSINILLFSIVLQLFFLQGCVFTPFTSKFNPGELPVSRGDKIGQSSQIILVRDSSFLFFTKTTLYTMEKQGDKWQAAFEPFDAVIGRNGFAPSGEKKEGDGRTPSGIYPLKMTFGYNPIIETKMPYRQALADDIWVDDQNAEDYNLWVKKAATHATSYETMKRDDHLYKYGIVIEYNTDPVIKGNGSAIFLHIWKGKGIPTAGCVAVSEEDIIKILGWLDPAALPLIITGIRN</sequence>
<dbReference type="PROSITE" id="PS51257">
    <property type="entry name" value="PROKAR_LIPOPROTEIN"/>
    <property type="match status" value="1"/>
</dbReference>
<protein>
    <recommendedName>
        <fullName evidence="1">L,D-TPase catalytic domain-containing protein</fullName>
    </recommendedName>
</protein>
<dbReference type="PANTHER" id="PTHR38589:SF1">
    <property type="entry name" value="BLR0621 PROTEIN"/>
    <property type="match status" value="1"/>
</dbReference>
<evidence type="ECO:0000259" key="1">
    <source>
        <dbReference type="PROSITE" id="PS52029"/>
    </source>
</evidence>
<dbReference type="EMBL" id="LNQE01000849">
    <property type="protein sequence ID" value="KUG24419.1"/>
    <property type="molecule type" value="Genomic_DNA"/>
</dbReference>
<comment type="caution">
    <text evidence="2">The sequence shown here is derived from an EMBL/GenBank/DDBJ whole genome shotgun (WGS) entry which is preliminary data.</text>
</comment>
<dbReference type="Pfam" id="PF03734">
    <property type="entry name" value="YkuD"/>
    <property type="match status" value="1"/>
</dbReference>
<dbReference type="InterPro" id="IPR005490">
    <property type="entry name" value="LD_TPept_cat_dom"/>
</dbReference>
<evidence type="ECO:0000313" key="2">
    <source>
        <dbReference type="EMBL" id="KUG24419.1"/>
    </source>
</evidence>
<dbReference type="CDD" id="cd16913">
    <property type="entry name" value="YkuD_like"/>
    <property type="match status" value="1"/>
</dbReference>
<reference evidence="2" key="1">
    <citation type="journal article" date="2015" name="Proc. Natl. Acad. Sci. U.S.A.">
        <title>Networks of energetic and metabolic interactions define dynamics in microbial communities.</title>
        <authorList>
            <person name="Embree M."/>
            <person name="Liu J.K."/>
            <person name="Al-Bassam M.M."/>
            <person name="Zengler K."/>
        </authorList>
    </citation>
    <scope>NUCLEOTIDE SEQUENCE</scope>
</reference>
<organism evidence="2">
    <name type="scientific">hydrocarbon metagenome</name>
    <dbReference type="NCBI Taxonomy" id="938273"/>
    <lineage>
        <taxon>unclassified sequences</taxon>
        <taxon>metagenomes</taxon>
        <taxon>ecological metagenomes</taxon>
    </lineage>
</organism>
<dbReference type="GO" id="GO:0016740">
    <property type="term" value="F:transferase activity"/>
    <property type="evidence" value="ECO:0007669"/>
    <property type="project" value="InterPro"/>
</dbReference>
<proteinExistence type="predicted"/>
<dbReference type="AlphaFoldDB" id="A0A0W8FVZ0"/>
<dbReference type="PANTHER" id="PTHR38589">
    <property type="entry name" value="BLR0621 PROTEIN"/>
    <property type="match status" value="1"/>
</dbReference>
<accession>A0A0W8FVZ0</accession>
<dbReference type="PROSITE" id="PS52029">
    <property type="entry name" value="LD_TPASE"/>
    <property type="match status" value="1"/>
</dbReference>